<dbReference type="BioCyc" id="HAUR316274:GHYA-2592-MONOMER"/>
<dbReference type="InParanoid" id="A9B093"/>
<dbReference type="PANTHER" id="PTHR43943:SF2">
    <property type="entry name" value="DEHYDROGENASE_REDUCTASE 4"/>
    <property type="match status" value="1"/>
</dbReference>
<dbReference type="KEGG" id="hau:Haur_2564"/>
<reference evidence="3 4" key="1">
    <citation type="journal article" date="2011" name="Stand. Genomic Sci.">
        <title>Complete genome sequence of the filamentous gliding predatory bacterium Herpetosiphon aurantiacus type strain (114-95(T)).</title>
        <authorList>
            <person name="Kiss H."/>
            <person name="Nett M."/>
            <person name="Domin N."/>
            <person name="Martin K."/>
            <person name="Maresca J.A."/>
            <person name="Copeland A."/>
            <person name="Lapidus A."/>
            <person name="Lucas S."/>
            <person name="Berry K.W."/>
            <person name="Glavina Del Rio T."/>
            <person name="Dalin E."/>
            <person name="Tice H."/>
            <person name="Pitluck S."/>
            <person name="Richardson P."/>
            <person name="Bruce D."/>
            <person name="Goodwin L."/>
            <person name="Han C."/>
            <person name="Detter J.C."/>
            <person name="Schmutz J."/>
            <person name="Brettin T."/>
            <person name="Land M."/>
            <person name="Hauser L."/>
            <person name="Kyrpides N.C."/>
            <person name="Ivanova N."/>
            <person name="Goker M."/>
            <person name="Woyke T."/>
            <person name="Klenk H.P."/>
            <person name="Bryant D.A."/>
        </authorList>
    </citation>
    <scope>NUCLEOTIDE SEQUENCE [LARGE SCALE GENOMIC DNA]</scope>
    <source>
        <strain evidence="4">ATCC 23779 / DSM 785 / 114-95</strain>
    </source>
</reference>
<dbReference type="PANTHER" id="PTHR43943">
    <property type="entry name" value="DEHYDROGENASE/REDUCTASE (SDR FAMILY) MEMBER 4"/>
    <property type="match status" value="1"/>
</dbReference>
<dbReference type="PRINTS" id="PR00080">
    <property type="entry name" value="SDRFAMILY"/>
</dbReference>
<dbReference type="STRING" id="316274.Haur_2564"/>
<evidence type="ECO:0000256" key="1">
    <source>
        <dbReference type="ARBA" id="ARBA00006484"/>
    </source>
</evidence>
<sequence length="269" mass="28956">MMQKIALITGASGGIGQAITQGLAEDGWQTVLIAREPTKLNQTVQALQSQGHCSVGFSADVRDPEAVQQVVATVIDEVGTPNAMINLAGVLGPFGQFHDLDLDQLRLMCDTIWWGTLNLCHAVIPVMIERGGGSIINIAGYGAVEASPRLAAYGAIKAAIVRLSETLAMELKRQKIRVNCIGPGLVATKLSTELESTPEAQRFADGMVKMAQTKGVSGQEAAKLVRWLLAEDNPLTGRLITVHDAYEQLSSQLVEINHSSRYTLRRIND</sequence>
<name>A9B093_HERA2</name>
<dbReference type="CDD" id="cd05233">
    <property type="entry name" value="SDR_c"/>
    <property type="match status" value="1"/>
</dbReference>
<accession>A9B093</accession>
<evidence type="ECO:0000256" key="2">
    <source>
        <dbReference type="RuleBase" id="RU000363"/>
    </source>
</evidence>
<dbReference type="AlphaFoldDB" id="A9B093"/>
<evidence type="ECO:0000313" key="4">
    <source>
        <dbReference type="Proteomes" id="UP000000787"/>
    </source>
</evidence>
<protein>
    <submittedName>
        <fullName evidence="3">Short-chain dehydrogenase/reductase SDR</fullName>
    </submittedName>
</protein>
<dbReference type="InterPro" id="IPR036291">
    <property type="entry name" value="NAD(P)-bd_dom_sf"/>
</dbReference>
<dbReference type="Proteomes" id="UP000000787">
    <property type="component" value="Chromosome"/>
</dbReference>
<dbReference type="EMBL" id="CP000875">
    <property type="protein sequence ID" value="ABX05202.1"/>
    <property type="molecule type" value="Genomic_DNA"/>
</dbReference>
<dbReference type="Gene3D" id="3.40.50.720">
    <property type="entry name" value="NAD(P)-binding Rossmann-like Domain"/>
    <property type="match status" value="1"/>
</dbReference>
<dbReference type="eggNOG" id="COG4221">
    <property type="taxonomic scope" value="Bacteria"/>
</dbReference>
<dbReference type="PRINTS" id="PR00081">
    <property type="entry name" value="GDHRDH"/>
</dbReference>
<evidence type="ECO:0000313" key="3">
    <source>
        <dbReference type="EMBL" id="ABX05202.1"/>
    </source>
</evidence>
<dbReference type="Pfam" id="PF00106">
    <property type="entry name" value="adh_short"/>
    <property type="match status" value="1"/>
</dbReference>
<organism evidence="3 4">
    <name type="scientific">Herpetosiphon aurantiacus (strain ATCC 23779 / DSM 785 / 114-95)</name>
    <dbReference type="NCBI Taxonomy" id="316274"/>
    <lineage>
        <taxon>Bacteria</taxon>
        <taxon>Bacillati</taxon>
        <taxon>Chloroflexota</taxon>
        <taxon>Chloroflexia</taxon>
        <taxon>Herpetosiphonales</taxon>
        <taxon>Herpetosiphonaceae</taxon>
        <taxon>Herpetosiphon</taxon>
    </lineage>
</organism>
<keyword evidence="4" id="KW-1185">Reference proteome</keyword>
<proteinExistence type="inferred from homology"/>
<dbReference type="SUPFAM" id="SSF51735">
    <property type="entry name" value="NAD(P)-binding Rossmann-fold domains"/>
    <property type="match status" value="1"/>
</dbReference>
<gene>
    <name evidence="3" type="ordered locus">Haur_2564</name>
</gene>
<comment type="similarity">
    <text evidence="1 2">Belongs to the short-chain dehydrogenases/reductases (SDR) family.</text>
</comment>
<dbReference type="InterPro" id="IPR002347">
    <property type="entry name" value="SDR_fam"/>
</dbReference>
<dbReference type="HOGENOM" id="CLU_010194_1_1_0"/>